<feature type="compositionally biased region" description="Acidic residues" evidence="1">
    <location>
        <begin position="229"/>
        <end position="245"/>
    </location>
</feature>
<dbReference type="OrthoDB" id="122910at2"/>
<dbReference type="Pfam" id="PF09849">
    <property type="entry name" value="DUF2076"/>
    <property type="match status" value="1"/>
</dbReference>
<keyword evidence="3" id="KW-1185">Reference proteome</keyword>
<feature type="compositionally biased region" description="Low complexity" evidence="1">
    <location>
        <begin position="117"/>
        <end position="142"/>
    </location>
</feature>
<dbReference type="RefSeq" id="WP_103058882.1">
    <property type="nucleotide sequence ID" value="NZ_BSOF01000028.1"/>
</dbReference>
<dbReference type="AlphaFoldDB" id="A0A2K1QC79"/>
<accession>A0A2K1QC79</accession>
<evidence type="ECO:0000256" key="1">
    <source>
        <dbReference type="SAM" id="MobiDB-lite"/>
    </source>
</evidence>
<feature type="region of interest" description="Disordered" evidence="1">
    <location>
        <begin position="77"/>
        <end position="142"/>
    </location>
</feature>
<reference evidence="3" key="1">
    <citation type="submission" date="2017-09" db="EMBL/GenBank/DDBJ databases">
        <authorList>
            <person name="Palmer M."/>
            <person name="Steenkamp E.T."/>
            <person name="Coetzee M.P."/>
            <person name="Avontuur J.R."/>
            <person name="Van Zyl E."/>
            <person name="Chan W.-Y."/>
            <person name="Blom J."/>
            <person name="Venter S.N."/>
        </authorList>
    </citation>
    <scope>NUCLEOTIDE SEQUENCE [LARGE SCALE GENOMIC DNA]</scope>
    <source>
        <strain evidence="3">QC88-366</strain>
    </source>
</reference>
<gene>
    <name evidence="2" type="ORF">COO59_05855</name>
</gene>
<sequence length="245" mass="27034">MQSEEQRLIESLFSRLKQAESQSAPRDAAAERLIEQQLRQQPSAPYYMAQAVLIQEAAMKKLSAQVKELEHQLTQAQQQLSQAQQQPSRQNSGGFLSGLFGGGHRQSAPQQPVWNSAPQQQPYAQPYNAPQQPQQPYAQQPYGAARGGSGFLGGALQTAVGVAGGVVMADMLTSMFHHSQPEEIVNIINEPALPDPQPLDTSLDTFNNVDDRTFLQDANWQQDDNAGFDSDDFDNDDFNDDDSFI</sequence>
<dbReference type="Proteomes" id="UP000236345">
    <property type="component" value="Unassembled WGS sequence"/>
</dbReference>
<dbReference type="InterPro" id="IPR018648">
    <property type="entry name" value="DUF2076"/>
</dbReference>
<evidence type="ECO:0000313" key="2">
    <source>
        <dbReference type="EMBL" id="PNS12644.1"/>
    </source>
</evidence>
<evidence type="ECO:0000313" key="3">
    <source>
        <dbReference type="Proteomes" id="UP000236345"/>
    </source>
</evidence>
<feature type="region of interest" description="Disordered" evidence="1">
    <location>
        <begin position="216"/>
        <end position="245"/>
    </location>
</feature>
<proteinExistence type="predicted"/>
<feature type="compositionally biased region" description="Gly residues" evidence="1">
    <location>
        <begin position="95"/>
        <end position="104"/>
    </location>
</feature>
<protein>
    <submittedName>
        <fullName evidence="2">ABC transporter substrate-binding protein</fullName>
    </submittedName>
</protein>
<organism evidence="2 3">
    <name type="scientific">Mixta theicola</name>
    <dbReference type="NCBI Taxonomy" id="1458355"/>
    <lineage>
        <taxon>Bacteria</taxon>
        <taxon>Pseudomonadati</taxon>
        <taxon>Pseudomonadota</taxon>
        <taxon>Gammaproteobacteria</taxon>
        <taxon>Enterobacterales</taxon>
        <taxon>Erwiniaceae</taxon>
        <taxon>Mixta</taxon>
    </lineage>
</organism>
<dbReference type="EMBL" id="NWUO01000003">
    <property type="protein sequence ID" value="PNS12644.1"/>
    <property type="molecule type" value="Genomic_DNA"/>
</dbReference>
<feature type="compositionally biased region" description="Low complexity" evidence="1">
    <location>
        <begin position="77"/>
        <end position="94"/>
    </location>
</feature>
<feature type="compositionally biased region" description="Polar residues" evidence="1">
    <location>
        <begin position="107"/>
        <end position="116"/>
    </location>
</feature>
<comment type="caution">
    <text evidence="2">The sequence shown here is derived from an EMBL/GenBank/DDBJ whole genome shotgun (WGS) entry which is preliminary data.</text>
</comment>
<name>A0A2K1QC79_9GAMM</name>